<dbReference type="GO" id="GO:0016301">
    <property type="term" value="F:kinase activity"/>
    <property type="evidence" value="ECO:0007669"/>
    <property type="project" value="UniProtKB-KW"/>
</dbReference>
<proteinExistence type="predicted"/>
<dbReference type="EMBL" id="LT629973">
    <property type="protein sequence ID" value="SEH78510.1"/>
    <property type="molecule type" value="Genomic_DNA"/>
</dbReference>
<accession>A0A1C7PF24</accession>
<dbReference type="InterPro" id="IPR011009">
    <property type="entry name" value="Kinase-like_dom_sf"/>
</dbReference>
<dbReference type="SUPFAM" id="SSF56112">
    <property type="entry name" value="Protein kinase-like (PK-like)"/>
    <property type="match status" value="1"/>
</dbReference>
<sequence>MYSLPKVIGDRYVLTSVLRDLPTTVMFIGVQNDIRREVVIEALRPELATEEHVEMFLETARAQSRNNYDFVSKVFEIIHVDNRWYLVRERLKGVPLNVLEAMGHRLEPRQLYGLLRQYLRCIIYMSIMQIASRPVDLESLYMSDDGFFRCGNPAIGGPRTLEMAEGDVRALGELGLQMVDEESEGASDLMQLCLRMKNLRDGHPASCLFFCEEIGLMCDAPSRDEDGEYCPVI</sequence>
<keyword evidence="1" id="KW-0418">Kinase</keyword>
<dbReference type="Proteomes" id="UP000176204">
    <property type="component" value="Chromosome I"/>
</dbReference>
<keyword evidence="1" id="KW-0808">Transferase</keyword>
<protein>
    <submittedName>
        <fullName evidence="1">Protein kinase-like domain</fullName>
    </submittedName>
</protein>
<evidence type="ECO:0000313" key="2">
    <source>
        <dbReference type="Proteomes" id="UP000176204"/>
    </source>
</evidence>
<organism evidence="1 2">
    <name type="scientific">Akkermansia glycaniphila</name>
    <dbReference type="NCBI Taxonomy" id="1679444"/>
    <lineage>
        <taxon>Bacteria</taxon>
        <taxon>Pseudomonadati</taxon>
        <taxon>Verrucomicrobiota</taxon>
        <taxon>Verrucomicrobiia</taxon>
        <taxon>Verrucomicrobiales</taxon>
        <taxon>Akkermansiaceae</taxon>
        <taxon>Akkermansia</taxon>
    </lineage>
</organism>
<dbReference type="AlphaFoldDB" id="A0A1C7PF24"/>
<dbReference type="STRING" id="1679444.PYTT_0724"/>
<reference evidence="2" key="1">
    <citation type="submission" date="2016-09" db="EMBL/GenBank/DDBJ databases">
        <authorList>
            <person name="Koehorst J."/>
        </authorList>
    </citation>
    <scope>NUCLEOTIDE SEQUENCE [LARGE SCALE GENOMIC DNA]</scope>
</reference>
<dbReference type="RefSeq" id="WP_067776820.1">
    <property type="nucleotide sequence ID" value="NZ_JACVVN010000012.1"/>
</dbReference>
<dbReference type="Gene3D" id="3.30.200.20">
    <property type="entry name" value="Phosphorylase Kinase, domain 1"/>
    <property type="match status" value="1"/>
</dbReference>
<name>A0A1C7PF24_9BACT</name>
<evidence type="ECO:0000313" key="1">
    <source>
        <dbReference type="EMBL" id="SEH78510.1"/>
    </source>
</evidence>
<dbReference type="Gene3D" id="1.10.510.10">
    <property type="entry name" value="Transferase(Phosphotransferase) domain 1"/>
    <property type="match status" value="1"/>
</dbReference>
<keyword evidence="2" id="KW-1185">Reference proteome</keyword>
<gene>
    <name evidence="1" type="ORF">PYTT_0724</name>
</gene>
<dbReference type="KEGG" id="agl:PYTT_0724"/>